<reference evidence="2 3" key="1">
    <citation type="journal article" date="2019" name="Sci. Rep.">
        <title>Comparative genomics of chytrid fungi reveal insights into the obligate biotrophic and pathogenic lifestyle of Synchytrium endobioticum.</title>
        <authorList>
            <person name="van de Vossenberg B.T.L.H."/>
            <person name="Warris S."/>
            <person name="Nguyen H.D.T."/>
            <person name="van Gent-Pelzer M.P.E."/>
            <person name="Joly D.L."/>
            <person name="van de Geest H.C."/>
            <person name="Bonants P.J.M."/>
            <person name="Smith D.S."/>
            <person name="Levesque C.A."/>
            <person name="van der Lee T.A.J."/>
        </authorList>
    </citation>
    <scope>NUCLEOTIDE SEQUENCE [LARGE SCALE GENOMIC DNA]</scope>
    <source>
        <strain evidence="2 3">LEV6574</strain>
    </source>
</reference>
<dbReference type="VEuPathDB" id="FungiDB:SeMB42_g07685"/>
<dbReference type="EMBL" id="QEAM01000425">
    <property type="protein sequence ID" value="TPX39989.1"/>
    <property type="molecule type" value="Genomic_DNA"/>
</dbReference>
<comment type="caution">
    <text evidence="2">The sequence shown here is derived from an EMBL/GenBank/DDBJ whole genome shotgun (WGS) entry which is preliminary data.</text>
</comment>
<dbReference type="AlphaFoldDB" id="A0A507CKA3"/>
<name>A0A507CKA3_9FUNG</name>
<feature type="chain" id="PRO_5021428955" description="Secreted protein" evidence="1">
    <location>
        <begin position="20"/>
        <end position="101"/>
    </location>
</feature>
<sequence length="101" mass="11850">MICMIQCKSAWLLLLLVEHRPWIHRVIELPKMNVPAPQWTNWIPMHDDTSPKCFISKWDLRNCLMKVVPSPVRTWSRGALTTCLTKQIVTVDVFLSHKELK</sequence>
<organism evidence="2 3">
    <name type="scientific">Synchytrium endobioticum</name>
    <dbReference type="NCBI Taxonomy" id="286115"/>
    <lineage>
        <taxon>Eukaryota</taxon>
        <taxon>Fungi</taxon>
        <taxon>Fungi incertae sedis</taxon>
        <taxon>Chytridiomycota</taxon>
        <taxon>Chytridiomycota incertae sedis</taxon>
        <taxon>Chytridiomycetes</taxon>
        <taxon>Synchytriales</taxon>
        <taxon>Synchytriaceae</taxon>
        <taxon>Synchytrium</taxon>
    </lineage>
</organism>
<gene>
    <name evidence="2" type="ORF">SeLEV6574_g06876</name>
</gene>
<evidence type="ECO:0008006" key="4">
    <source>
        <dbReference type="Google" id="ProtNLM"/>
    </source>
</evidence>
<feature type="signal peptide" evidence="1">
    <location>
        <begin position="1"/>
        <end position="19"/>
    </location>
</feature>
<evidence type="ECO:0000313" key="3">
    <source>
        <dbReference type="Proteomes" id="UP000320475"/>
    </source>
</evidence>
<proteinExistence type="predicted"/>
<dbReference type="Proteomes" id="UP000320475">
    <property type="component" value="Unassembled WGS sequence"/>
</dbReference>
<evidence type="ECO:0000256" key="1">
    <source>
        <dbReference type="SAM" id="SignalP"/>
    </source>
</evidence>
<evidence type="ECO:0000313" key="2">
    <source>
        <dbReference type="EMBL" id="TPX39989.1"/>
    </source>
</evidence>
<accession>A0A507CKA3</accession>
<protein>
    <recommendedName>
        <fullName evidence="4">Secreted protein</fullName>
    </recommendedName>
</protein>
<keyword evidence="1" id="KW-0732">Signal</keyword>